<proteinExistence type="predicted"/>
<accession>A0A6A5H892</accession>
<comment type="caution">
    <text evidence="3">The sequence shown here is derived from an EMBL/GenBank/DDBJ whole genome shotgun (WGS) entry which is preliminary data.</text>
</comment>
<evidence type="ECO:0000256" key="2">
    <source>
        <dbReference type="SAM" id="MobiDB-lite"/>
    </source>
</evidence>
<organism evidence="3 4">
    <name type="scientific">Caenorhabditis remanei</name>
    <name type="common">Caenorhabditis vulgaris</name>
    <dbReference type="NCBI Taxonomy" id="31234"/>
    <lineage>
        <taxon>Eukaryota</taxon>
        <taxon>Metazoa</taxon>
        <taxon>Ecdysozoa</taxon>
        <taxon>Nematoda</taxon>
        <taxon>Chromadorea</taxon>
        <taxon>Rhabditida</taxon>
        <taxon>Rhabditina</taxon>
        <taxon>Rhabditomorpha</taxon>
        <taxon>Rhabditoidea</taxon>
        <taxon>Rhabditidae</taxon>
        <taxon>Peloderinae</taxon>
        <taxon>Caenorhabditis</taxon>
    </lineage>
</organism>
<feature type="region of interest" description="Disordered" evidence="2">
    <location>
        <begin position="204"/>
        <end position="230"/>
    </location>
</feature>
<feature type="coiled-coil region" evidence="1">
    <location>
        <begin position="157"/>
        <end position="184"/>
    </location>
</feature>
<feature type="compositionally biased region" description="Basic and acidic residues" evidence="2">
    <location>
        <begin position="204"/>
        <end position="219"/>
    </location>
</feature>
<protein>
    <submittedName>
        <fullName evidence="3">Uncharacterized protein</fullName>
    </submittedName>
</protein>
<keyword evidence="1" id="KW-0175">Coiled coil</keyword>
<gene>
    <name evidence="3" type="ORF">GCK72_010814</name>
</gene>
<dbReference type="CTD" id="9811804"/>
<evidence type="ECO:0000313" key="3">
    <source>
        <dbReference type="EMBL" id="KAF1762552.1"/>
    </source>
</evidence>
<dbReference type="Proteomes" id="UP000483820">
    <property type="component" value="Chromosome III"/>
</dbReference>
<evidence type="ECO:0000256" key="1">
    <source>
        <dbReference type="SAM" id="Coils"/>
    </source>
</evidence>
<name>A0A6A5H892_CAERE</name>
<feature type="region of interest" description="Disordered" evidence="2">
    <location>
        <begin position="84"/>
        <end position="112"/>
    </location>
</feature>
<feature type="compositionally biased region" description="Basic residues" evidence="2">
    <location>
        <begin position="220"/>
        <end position="230"/>
    </location>
</feature>
<dbReference type="EMBL" id="WUAV01000003">
    <property type="protein sequence ID" value="KAF1762552.1"/>
    <property type="molecule type" value="Genomic_DNA"/>
</dbReference>
<dbReference type="KEGG" id="crq:GCK72_010814"/>
<dbReference type="RefSeq" id="XP_003111649.2">
    <property type="nucleotide sequence ID" value="XM_003111601.2"/>
</dbReference>
<sequence>MQLPVGQDRQVATLRYNLLTDSDVLDSLGALLENEYSLKLYRANDIRRITMRYLSSEKIEIAFFARKLITQIDDMESKMEQIEIERSMKRGNESSTSSSAETSRKPLPLSEDAISCKRTMPTIFVPKKRGAVSVASQKPQEPKVQIPEDRRMSIEKKMKEERRIEEYLERKKVIAEEKKREEAIRVSKVKNAFEEARLKRKQEAMKAREQGFWEEDQPKPKKAKYSKRRW</sequence>
<evidence type="ECO:0000313" key="4">
    <source>
        <dbReference type="Proteomes" id="UP000483820"/>
    </source>
</evidence>
<reference evidence="3 4" key="1">
    <citation type="submission" date="2019-12" db="EMBL/GenBank/DDBJ databases">
        <title>Chromosome-level assembly of the Caenorhabditis remanei genome.</title>
        <authorList>
            <person name="Teterina A.A."/>
            <person name="Willis J.H."/>
            <person name="Phillips P.C."/>
        </authorList>
    </citation>
    <scope>NUCLEOTIDE SEQUENCE [LARGE SCALE GENOMIC DNA]</scope>
    <source>
        <strain evidence="3 4">PX506</strain>
        <tissue evidence="3">Whole organism</tissue>
    </source>
</reference>
<dbReference type="AlphaFoldDB" id="A0A6A5H892"/>
<dbReference type="GeneID" id="9811804"/>